<proteinExistence type="inferred from homology"/>
<dbReference type="InterPro" id="IPR000358">
    <property type="entry name" value="RNR_small_fam"/>
</dbReference>
<evidence type="ECO:0000313" key="2">
    <source>
        <dbReference type="EMBL" id="SVA92310.1"/>
    </source>
</evidence>
<dbReference type="EMBL" id="UINC01022519">
    <property type="protein sequence ID" value="SVA92310.1"/>
    <property type="molecule type" value="Genomic_DNA"/>
</dbReference>
<dbReference type="Gene3D" id="1.10.620.20">
    <property type="entry name" value="Ribonucleotide Reductase, subunit A"/>
    <property type="match status" value="1"/>
</dbReference>
<dbReference type="Pfam" id="PF00268">
    <property type="entry name" value="Ribonuc_red_sm"/>
    <property type="match status" value="1"/>
</dbReference>
<dbReference type="PANTHER" id="PTHR23409">
    <property type="entry name" value="RIBONUCLEOSIDE-DIPHOSPHATE REDUCTASE SMALL CHAIN"/>
    <property type="match status" value="1"/>
</dbReference>
<dbReference type="InterPro" id="IPR012348">
    <property type="entry name" value="RNR-like"/>
</dbReference>
<accession>A0A381ZSV7</accession>
<name>A0A381ZSV7_9ZZZZ</name>
<feature type="non-terminal residue" evidence="2">
    <location>
        <position position="297"/>
    </location>
</feature>
<dbReference type="GO" id="GO:0009263">
    <property type="term" value="P:deoxyribonucleotide biosynthetic process"/>
    <property type="evidence" value="ECO:0007669"/>
    <property type="project" value="InterPro"/>
</dbReference>
<dbReference type="PIRSF" id="PIRSF000355">
    <property type="entry name" value="NrdB"/>
    <property type="match status" value="1"/>
</dbReference>
<sequence length="297" mass="35035">MFDYYVQQNQMHWFPEDVPLHNDVKDWQDLNDTERNMLTQIFRLFTQSDVDVGSGYVDKYMRIFKKPEARMMMAAFANMESIHQHAYSLLLDTVGMPETEYKAFSEYEAMSDKHDYIDNIKVVAKDKESIAKALAVYSGFTEGLQLFSSFIILLNFPRFGKMKGMGQIITYSIRDESLHVEAMTKLFREFIKENIDLWTDDFKKEIYQACRDMVDLEDRFLHLVFEMGNIEGLTKKEMRQYIRYIADRRLLQLGLKPNYNVKNNPLTWLDDVLGVEHQNFFEGRSTSYMKAGLRGNL</sequence>
<protein>
    <submittedName>
        <fullName evidence="2">Uncharacterized protein</fullName>
    </submittedName>
</protein>
<dbReference type="InterPro" id="IPR033909">
    <property type="entry name" value="RNR_small"/>
</dbReference>
<dbReference type="SUPFAM" id="SSF47240">
    <property type="entry name" value="Ferritin-like"/>
    <property type="match status" value="1"/>
</dbReference>
<dbReference type="GO" id="GO:0016491">
    <property type="term" value="F:oxidoreductase activity"/>
    <property type="evidence" value="ECO:0007669"/>
    <property type="project" value="InterPro"/>
</dbReference>
<evidence type="ECO:0000256" key="1">
    <source>
        <dbReference type="ARBA" id="ARBA00009303"/>
    </source>
</evidence>
<organism evidence="2">
    <name type="scientific">marine metagenome</name>
    <dbReference type="NCBI Taxonomy" id="408172"/>
    <lineage>
        <taxon>unclassified sequences</taxon>
        <taxon>metagenomes</taxon>
        <taxon>ecological metagenomes</taxon>
    </lineage>
</organism>
<dbReference type="InterPro" id="IPR009078">
    <property type="entry name" value="Ferritin-like_SF"/>
</dbReference>
<dbReference type="CDD" id="cd01049">
    <property type="entry name" value="RNRR2"/>
    <property type="match status" value="1"/>
</dbReference>
<dbReference type="PANTHER" id="PTHR23409:SF18">
    <property type="entry name" value="RIBONUCLEOSIDE-DIPHOSPHATE REDUCTASE SUBUNIT M2"/>
    <property type="match status" value="1"/>
</dbReference>
<comment type="similarity">
    <text evidence="1">Belongs to the ribonucleoside diphosphate reductase small chain family.</text>
</comment>
<reference evidence="2" key="1">
    <citation type="submission" date="2018-05" db="EMBL/GenBank/DDBJ databases">
        <authorList>
            <person name="Lanie J.A."/>
            <person name="Ng W.-L."/>
            <person name="Kazmierczak K.M."/>
            <person name="Andrzejewski T.M."/>
            <person name="Davidsen T.M."/>
            <person name="Wayne K.J."/>
            <person name="Tettelin H."/>
            <person name="Glass J.I."/>
            <person name="Rusch D."/>
            <person name="Podicherti R."/>
            <person name="Tsui H.-C.T."/>
            <person name="Winkler M.E."/>
        </authorList>
    </citation>
    <scope>NUCLEOTIDE SEQUENCE</scope>
</reference>
<dbReference type="AlphaFoldDB" id="A0A381ZSV7"/>
<gene>
    <name evidence="2" type="ORF">METZ01_LOCUS145164</name>
</gene>
<dbReference type="NCBIfam" id="NF007186">
    <property type="entry name" value="PRK09614.1-5"/>
    <property type="match status" value="1"/>
</dbReference>